<feature type="compositionally biased region" description="Low complexity" evidence="1">
    <location>
        <begin position="253"/>
        <end position="263"/>
    </location>
</feature>
<feature type="region of interest" description="Disordered" evidence="1">
    <location>
        <begin position="1"/>
        <end position="21"/>
    </location>
</feature>
<feature type="transmembrane region" description="Helical" evidence="2">
    <location>
        <begin position="745"/>
        <end position="769"/>
    </location>
</feature>
<feature type="region of interest" description="Disordered" evidence="1">
    <location>
        <begin position="41"/>
        <end position="63"/>
    </location>
</feature>
<feature type="transmembrane region" description="Helical" evidence="2">
    <location>
        <begin position="700"/>
        <end position="725"/>
    </location>
</feature>
<evidence type="ECO:0000313" key="3">
    <source>
        <dbReference type="EMBL" id="TDS77551.1"/>
    </source>
</evidence>
<feature type="region of interest" description="Disordered" evidence="1">
    <location>
        <begin position="253"/>
        <end position="279"/>
    </location>
</feature>
<gene>
    <name evidence="3" type="ORF">CLV52_2505</name>
</gene>
<feature type="transmembrane region" description="Helical" evidence="2">
    <location>
        <begin position="881"/>
        <end position="903"/>
    </location>
</feature>
<dbReference type="AlphaFoldDB" id="A0A4R7FM75"/>
<evidence type="ECO:0000256" key="1">
    <source>
        <dbReference type="SAM" id="MobiDB-lite"/>
    </source>
</evidence>
<feature type="region of interest" description="Disordered" evidence="1">
    <location>
        <begin position="215"/>
        <end position="235"/>
    </location>
</feature>
<feature type="region of interest" description="Disordered" evidence="1">
    <location>
        <begin position="348"/>
        <end position="410"/>
    </location>
</feature>
<sequence>MADDRSNTGSAAPEASVHDDDELAEVLAAELERYSTGTVPVLPRVSAPAPTEDPIQPLAVPRIEPAATVDEGAFARRAAEVERTIREVQTAPVRAQATVDTAATAGPFRRADRPTGRRSATGPIMQPTALPTADDLPVKRRTGFRPPPSAVPLPPVEPLDRVLPATGPVSLPEPTASLLDEMITGAIPVIDTPTQRTARHAAPDVDAGPWAAEPVAETAPQAAVPPPAAPAPLPAPPAPAPAIALPVWSEPAAARPASTTPPAGELETAPWAAPAGASDGFYEDWEQSLRAIGRPRPPWEVDDEQIVPTGGDPDVATVAVRIQPTGPVPSAPPIPEAASRGAHALPADAAPVELPEQPEARPRRSGRRRAAVPEDALPQPPAAPASAPVASAPAPIVEPDAPTGEVLPSAPQPFQQLQAERADSVLGTDDDAEGIDEVAVDYPVVSAATTGAVDLPQVEPRPRTAPVLIERVRTALLQLPTVPPSPTGSGAGAIVGRWIGAFTSPVVLVLAFGLAAAGAGPAAAVAVVAGALLAVPALIRTAGWSARATDDGAMHETAVLGGAAGRGVAIALLLARLGAAATVLFAAGSAAGAWADRTGALGLGASNAALLGCTGVGLLAILCAALPVRATAALALLAAVGGAVGTLLIALVLAPNGGPPIATTASGAVAGAAAGFAGIGLLLVLCGADVARWRTDLAHPVATAVASIVAVVCGAAILAGGTVIASRLSGGGDALDEFAGALSDASASLLAAPMLVILLVAGITLPALLVRSSGAAAARLLGAGRPVRLGAVASGLLALAVALGLLAGGVDPTADVLAVAALCGAPVAAWAGALTATRGALRPAVTTAGLVVATVLGWALSDGVLPGVRSPLLAALPSSSGLHGGPALGLLAALVVGALAGLLGGSATTIGRSAARPADTVEG</sequence>
<comment type="caution">
    <text evidence="3">The sequence shown here is derived from an EMBL/GenBank/DDBJ whole genome shotgun (WGS) entry which is preliminary data.</text>
</comment>
<keyword evidence="4" id="KW-1185">Reference proteome</keyword>
<proteinExistence type="predicted"/>
<dbReference type="RefSeq" id="WP_133766607.1">
    <property type="nucleotide sequence ID" value="NZ_BAAARP010000004.1"/>
</dbReference>
<feature type="region of interest" description="Disordered" evidence="1">
    <location>
        <begin position="293"/>
        <end position="313"/>
    </location>
</feature>
<organism evidence="3 4">
    <name type="scientific">Amnibacterium kyonggiense</name>
    <dbReference type="NCBI Taxonomy" id="595671"/>
    <lineage>
        <taxon>Bacteria</taxon>
        <taxon>Bacillati</taxon>
        <taxon>Actinomycetota</taxon>
        <taxon>Actinomycetes</taxon>
        <taxon>Micrococcales</taxon>
        <taxon>Microbacteriaceae</taxon>
        <taxon>Amnibacterium</taxon>
    </lineage>
</organism>
<feature type="transmembrane region" description="Helical" evidence="2">
    <location>
        <begin position="665"/>
        <end position="688"/>
    </location>
</feature>
<feature type="transmembrane region" description="Helical" evidence="2">
    <location>
        <begin position="607"/>
        <end position="626"/>
    </location>
</feature>
<keyword evidence="2" id="KW-0812">Transmembrane</keyword>
<reference evidence="3 4" key="1">
    <citation type="submission" date="2019-03" db="EMBL/GenBank/DDBJ databases">
        <title>Genomic Encyclopedia of Archaeal and Bacterial Type Strains, Phase II (KMG-II): from individual species to whole genera.</title>
        <authorList>
            <person name="Goeker M."/>
        </authorList>
    </citation>
    <scope>NUCLEOTIDE SEQUENCE [LARGE SCALE GENOMIC DNA]</scope>
    <source>
        <strain evidence="3 4">DSM 24782</strain>
    </source>
</reference>
<protein>
    <submittedName>
        <fullName evidence="3">Uncharacterized protein</fullName>
    </submittedName>
</protein>
<feature type="transmembrane region" description="Helical" evidence="2">
    <location>
        <begin position="789"/>
        <end position="810"/>
    </location>
</feature>
<dbReference type="Proteomes" id="UP000295344">
    <property type="component" value="Unassembled WGS sequence"/>
</dbReference>
<feature type="transmembrane region" description="Helical" evidence="2">
    <location>
        <begin position="573"/>
        <end position="595"/>
    </location>
</feature>
<evidence type="ECO:0000313" key="4">
    <source>
        <dbReference type="Proteomes" id="UP000295344"/>
    </source>
</evidence>
<feature type="compositionally biased region" description="Pro residues" evidence="1">
    <location>
        <begin position="326"/>
        <end position="335"/>
    </location>
</feature>
<accession>A0A4R7FM75</accession>
<dbReference type="OrthoDB" id="9852842at2"/>
<feature type="region of interest" description="Disordered" evidence="1">
    <location>
        <begin position="324"/>
        <end position="343"/>
    </location>
</feature>
<feature type="transmembrane region" description="Helical" evidence="2">
    <location>
        <begin position="843"/>
        <end position="861"/>
    </location>
</feature>
<keyword evidence="2" id="KW-0472">Membrane</keyword>
<keyword evidence="2" id="KW-1133">Transmembrane helix</keyword>
<feature type="compositionally biased region" description="Low complexity" evidence="1">
    <location>
        <begin position="384"/>
        <end position="395"/>
    </location>
</feature>
<evidence type="ECO:0000256" key="2">
    <source>
        <dbReference type="SAM" id="Phobius"/>
    </source>
</evidence>
<name>A0A4R7FM75_9MICO</name>
<feature type="region of interest" description="Disordered" evidence="1">
    <location>
        <begin position="107"/>
        <end position="139"/>
    </location>
</feature>
<dbReference type="EMBL" id="SOAM01000002">
    <property type="protein sequence ID" value="TDS77551.1"/>
    <property type="molecule type" value="Genomic_DNA"/>
</dbReference>
<feature type="compositionally biased region" description="Pro residues" evidence="1">
    <location>
        <begin position="223"/>
        <end position="235"/>
    </location>
</feature>
<feature type="transmembrane region" description="Helical" evidence="2">
    <location>
        <begin position="633"/>
        <end position="653"/>
    </location>
</feature>
<feature type="transmembrane region" description="Helical" evidence="2">
    <location>
        <begin position="816"/>
        <end position="836"/>
    </location>
</feature>
<feature type="transmembrane region" description="Helical" evidence="2">
    <location>
        <begin position="506"/>
        <end position="539"/>
    </location>
</feature>